<dbReference type="Proteomes" id="UP000664132">
    <property type="component" value="Unassembled WGS sequence"/>
</dbReference>
<dbReference type="InterPro" id="IPR029063">
    <property type="entry name" value="SAM-dependent_MTases_sf"/>
</dbReference>
<comment type="caution">
    <text evidence="1">The sequence shown here is derived from an EMBL/GenBank/DDBJ whole genome shotgun (WGS) entry which is preliminary data.</text>
</comment>
<keyword evidence="2" id="KW-1185">Reference proteome</keyword>
<proteinExistence type="predicted"/>
<evidence type="ECO:0000313" key="1">
    <source>
        <dbReference type="EMBL" id="KAG4414352.1"/>
    </source>
</evidence>
<dbReference type="AlphaFoldDB" id="A0A8H7T736"/>
<dbReference type="Gene3D" id="3.40.50.150">
    <property type="entry name" value="Vaccinia Virus protein VP39"/>
    <property type="match status" value="1"/>
</dbReference>
<organism evidence="1 2">
    <name type="scientific">Cadophora malorum</name>
    <dbReference type="NCBI Taxonomy" id="108018"/>
    <lineage>
        <taxon>Eukaryota</taxon>
        <taxon>Fungi</taxon>
        <taxon>Dikarya</taxon>
        <taxon>Ascomycota</taxon>
        <taxon>Pezizomycotina</taxon>
        <taxon>Leotiomycetes</taxon>
        <taxon>Helotiales</taxon>
        <taxon>Ploettnerulaceae</taxon>
        <taxon>Cadophora</taxon>
    </lineage>
</organism>
<evidence type="ECO:0000313" key="2">
    <source>
        <dbReference type="Proteomes" id="UP000664132"/>
    </source>
</evidence>
<accession>A0A8H7T736</accession>
<dbReference type="SUPFAM" id="SSF53335">
    <property type="entry name" value="S-adenosyl-L-methionine-dependent methyltransferases"/>
    <property type="match status" value="1"/>
</dbReference>
<sequence>MDDSDGESLFAFQDLDYIPFGYSGLLAPYIETGPGTMRAAATLMALDLALKDGKAATTVVCDFGCGDGEFLLGLLGHINSPTSNLSTAQGVGIDYNADLIKTAGLNSDTQGAKAEWLIYNFNDDQDDVASTLIDTHQITHMFIYLVPRQLAMPTVRGILTRLYENGIVLCCHKFYPEYLAPTRSDPLMDLAVYHKPK</sequence>
<gene>
    <name evidence="1" type="ORF">IFR04_012489</name>
</gene>
<protein>
    <recommendedName>
        <fullName evidence="3">Methyltransferase domain-containing protein</fullName>
    </recommendedName>
</protein>
<dbReference type="OrthoDB" id="2905359at2759"/>
<evidence type="ECO:0008006" key="3">
    <source>
        <dbReference type="Google" id="ProtNLM"/>
    </source>
</evidence>
<name>A0A8H7T736_9HELO</name>
<reference evidence="1" key="1">
    <citation type="submission" date="2021-02" db="EMBL/GenBank/DDBJ databases">
        <title>Genome sequence Cadophora malorum strain M34.</title>
        <authorList>
            <person name="Stefanovic E."/>
            <person name="Vu D."/>
            <person name="Scully C."/>
            <person name="Dijksterhuis J."/>
            <person name="Roader J."/>
            <person name="Houbraken J."/>
        </authorList>
    </citation>
    <scope>NUCLEOTIDE SEQUENCE</scope>
    <source>
        <strain evidence="1">M34</strain>
    </source>
</reference>
<dbReference type="EMBL" id="JAFJYH010000268">
    <property type="protein sequence ID" value="KAG4414352.1"/>
    <property type="molecule type" value="Genomic_DNA"/>
</dbReference>